<evidence type="ECO:0000313" key="3">
    <source>
        <dbReference type="EMBL" id="MBA4494463.1"/>
    </source>
</evidence>
<comment type="caution">
    <text evidence="3">The sequence shown here is derived from an EMBL/GenBank/DDBJ whole genome shotgun (WGS) entry which is preliminary data.</text>
</comment>
<dbReference type="Pfam" id="PF13333">
    <property type="entry name" value="rve_2"/>
    <property type="match status" value="1"/>
</dbReference>
<reference evidence="3 4" key="1">
    <citation type="submission" date="2020-07" db="EMBL/GenBank/DDBJ databases">
        <authorList>
            <person name="Feng H."/>
        </authorList>
    </citation>
    <scope>NUCLEOTIDE SEQUENCE [LARGE SCALE GENOMIC DNA]</scope>
    <source>
        <strain evidence="4">s-10</strain>
    </source>
</reference>
<dbReference type="AlphaFoldDB" id="A0A7W2A926"/>
<dbReference type="PANTHER" id="PTHR46889">
    <property type="entry name" value="TRANSPOSASE INSF FOR INSERTION SEQUENCE IS3B-RELATED"/>
    <property type="match status" value="1"/>
</dbReference>
<keyword evidence="4" id="KW-1185">Reference proteome</keyword>
<proteinExistence type="predicted"/>
<dbReference type="SUPFAM" id="SSF53098">
    <property type="entry name" value="Ribonuclease H-like"/>
    <property type="match status" value="1"/>
</dbReference>
<dbReference type="InterPro" id="IPR048020">
    <property type="entry name" value="Transpos_IS3"/>
</dbReference>
<organism evidence="3 4">
    <name type="scientific">Paenactinomyces guangxiensis</name>
    <dbReference type="NCBI Taxonomy" id="1490290"/>
    <lineage>
        <taxon>Bacteria</taxon>
        <taxon>Bacillati</taxon>
        <taxon>Bacillota</taxon>
        <taxon>Bacilli</taxon>
        <taxon>Bacillales</taxon>
        <taxon>Thermoactinomycetaceae</taxon>
        <taxon>Paenactinomyces</taxon>
    </lineage>
</organism>
<protein>
    <submittedName>
        <fullName evidence="3">IS3 family transposase</fullName>
    </submittedName>
</protein>
<dbReference type="InterPro" id="IPR050900">
    <property type="entry name" value="Transposase_IS3/IS150/IS904"/>
</dbReference>
<comment type="function">
    <text evidence="1">Involved in the transposition of the insertion sequence.</text>
</comment>
<gene>
    <name evidence="3" type="ORF">H1191_09105</name>
</gene>
<dbReference type="NCBIfam" id="NF033516">
    <property type="entry name" value="transpos_IS3"/>
    <property type="match status" value="1"/>
</dbReference>
<evidence type="ECO:0000259" key="2">
    <source>
        <dbReference type="PROSITE" id="PS50994"/>
    </source>
</evidence>
<dbReference type="GO" id="GO:0015074">
    <property type="term" value="P:DNA integration"/>
    <property type="evidence" value="ECO:0007669"/>
    <property type="project" value="InterPro"/>
</dbReference>
<dbReference type="InterPro" id="IPR025948">
    <property type="entry name" value="HTH-like_dom"/>
</dbReference>
<evidence type="ECO:0000313" key="4">
    <source>
        <dbReference type="Proteomes" id="UP000535491"/>
    </source>
</evidence>
<dbReference type="Gene3D" id="3.30.420.10">
    <property type="entry name" value="Ribonuclease H-like superfamily/Ribonuclease H"/>
    <property type="match status" value="1"/>
</dbReference>
<dbReference type="PROSITE" id="PS50994">
    <property type="entry name" value="INTEGRASE"/>
    <property type="match status" value="1"/>
</dbReference>
<dbReference type="Pfam" id="PF13276">
    <property type="entry name" value="HTH_21"/>
    <property type="match status" value="1"/>
</dbReference>
<feature type="domain" description="Integrase catalytic" evidence="2">
    <location>
        <begin position="68"/>
        <end position="229"/>
    </location>
</feature>
<dbReference type="InterPro" id="IPR001584">
    <property type="entry name" value="Integrase_cat-core"/>
</dbReference>
<dbReference type="GO" id="GO:0003676">
    <property type="term" value="F:nucleic acid binding"/>
    <property type="evidence" value="ECO:0007669"/>
    <property type="project" value="InterPro"/>
</dbReference>
<name>A0A7W2A926_9BACL</name>
<dbReference type="PANTHER" id="PTHR46889:SF4">
    <property type="entry name" value="TRANSPOSASE INSO FOR INSERTION SEQUENCE ELEMENT IS911B-RELATED"/>
    <property type="match status" value="1"/>
</dbReference>
<dbReference type="Pfam" id="PF00665">
    <property type="entry name" value="rve"/>
    <property type="match status" value="1"/>
</dbReference>
<dbReference type="Proteomes" id="UP000535491">
    <property type="component" value="Unassembled WGS sequence"/>
</dbReference>
<sequence length="230" mass="27521">MAIHQNRPYFGYQRIQMSLRKEGFLVNHKRVYRLMKELNISSIIRKKRRYFGKTPSVVYPNQLNRQFHAEKPNRIYVTDITYIRLNDRFYYRSAVQDLYNNEIVAWKLSNRNDLQLVMDTVGELGEQRDVHGAILHSDQGYQYTSKQYNKRLLQLGIKGSHSRRGNCLDNACVESFFSHLKTETSYFSQCQTEEELHQSITEYIWFYNHERFQKKLNQCAPVEFRNTLVA</sequence>
<dbReference type="InterPro" id="IPR012337">
    <property type="entry name" value="RNaseH-like_sf"/>
</dbReference>
<dbReference type="EMBL" id="JACEIQ010000007">
    <property type="protein sequence ID" value="MBA4494463.1"/>
    <property type="molecule type" value="Genomic_DNA"/>
</dbReference>
<dbReference type="RefSeq" id="WP_181751701.1">
    <property type="nucleotide sequence ID" value="NZ_JACEIQ010000007.1"/>
</dbReference>
<accession>A0A7W2A926</accession>
<dbReference type="InterPro" id="IPR036397">
    <property type="entry name" value="RNaseH_sf"/>
</dbReference>
<evidence type="ECO:0000256" key="1">
    <source>
        <dbReference type="ARBA" id="ARBA00002286"/>
    </source>
</evidence>